<reference evidence="2" key="1">
    <citation type="journal article" date="2014" name="Science">
        <title>Ancient hybridizations among the ancestral genomes of bread wheat.</title>
        <authorList>
            <consortium name="International Wheat Genome Sequencing Consortium,"/>
            <person name="Marcussen T."/>
            <person name="Sandve S.R."/>
            <person name="Heier L."/>
            <person name="Spannagl M."/>
            <person name="Pfeifer M."/>
            <person name="Jakobsen K.S."/>
            <person name="Wulff B.B."/>
            <person name="Steuernagel B."/>
            <person name="Mayer K.F."/>
            <person name="Olsen O.A."/>
        </authorList>
    </citation>
    <scope>NUCLEOTIDE SEQUENCE [LARGE SCALE GENOMIC DNA]</scope>
    <source>
        <strain evidence="2">cv. AL8/78</strain>
    </source>
</reference>
<reference evidence="1" key="5">
    <citation type="journal article" date="2021" name="G3 (Bethesda)">
        <title>Aegilops tauschii genome assembly Aet v5.0 features greater sequence contiguity and improved annotation.</title>
        <authorList>
            <person name="Wang L."/>
            <person name="Zhu T."/>
            <person name="Rodriguez J.C."/>
            <person name="Deal K.R."/>
            <person name="Dubcovsky J."/>
            <person name="McGuire P.E."/>
            <person name="Lux T."/>
            <person name="Spannagl M."/>
            <person name="Mayer K.F.X."/>
            <person name="Baldrich P."/>
            <person name="Meyers B.C."/>
            <person name="Huo N."/>
            <person name="Gu Y.Q."/>
            <person name="Zhou H."/>
            <person name="Devos K.M."/>
            <person name="Bennetzen J.L."/>
            <person name="Unver T."/>
            <person name="Budak H."/>
            <person name="Gulick P.J."/>
            <person name="Galiba G."/>
            <person name="Kalapos B."/>
            <person name="Nelson D.R."/>
            <person name="Li P."/>
            <person name="You F.M."/>
            <person name="Luo M.C."/>
            <person name="Dvorak J."/>
        </authorList>
    </citation>
    <scope>NUCLEOTIDE SEQUENCE [LARGE SCALE GENOMIC DNA]</scope>
    <source>
        <strain evidence="1">cv. AL8/78</strain>
    </source>
</reference>
<dbReference type="Proteomes" id="UP000015105">
    <property type="component" value="Chromosome 5D"/>
</dbReference>
<reference evidence="2" key="2">
    <citation type="journal article" date="2017" name="Nat. Plants">
        <title>The Aegilops tauschii genome reveals multiple impacts of transposons.</title>
        <authorList>
            <person name="Zhao G."/>
            <person name="Zou C."/>
            <person name="Li K."/>
            <person name="Wang K."/>
            <person name="Li T."/>
            <person name="Gao L."/>
            <person name="Zhang X."/>
            <person name="Wang H."/>
            <person name="Yang Z."/>
            <person name="Liu X."/>
            <person name="Jiang W."/>
            <person name="Mao L."/>
            <person name="Kong X."/>
            <person name="Jiao Y."/>
            <person name="Jia J."/>
        </authorList>
    </citation>
    <scope>NUCLEOTIDE SEQUENCE [LARGE SCALE GENOMIC DNA]</scope>
    <source>
        <strain evidence="2">cv. AL8/78</strain>
    </source>
</reference>
<reference evidence="1" key="4">
    <citation type="submission" date="2019-03" db="UniProtKB">
        <authorList>
            <consortium name="EnsemblPlants"/>
        </authorList>
    </citation>
    <scope>IDENTIFICATION</scope>
</reference>
<evidence type="ECO:0000313" key="1">
    <source>
        <dbReference type="EnsemblPlants" id="AET5Gv20051300.15"/>
    </source>
</evidence>
<protein>
    <submittedName>
        <fullName evidence="1">Uncharacterized protein</fullName>
    </submittedName>
</protein>
<keyword evidence="2" id="KW-1185">Reference proteome</keyword>
<name>A0A453JI20_AEGTS</name>
<organism evidence="1 2">
    <name type="scientific">Aegilops tauschii subsp. strangulata</name>
    <name type="common">Goatgrass</name>
    <dbReference type="NCBI Taxonomy" id="200361"/>
    <lineage>
        <taxon>Eukaryota</taxon>
        <taxon>Viridiplantae</taxon>
        <taxon>Streptophyta</taxon>
        <taxon>Embryophyta</taxon>
        <taxon>Tracheophyta</taxon>
        <taxon>Spermatophyta</taxon>
        <taxon>Magnoliopsida</taxon>
        <taxon>Liliopsida</taxon>
        <taxon>Poales</taxon>
        <taxon>Poaceae</taxon>
        <taxon>BOP clade</taxon>
        <taxon>Pooideae</taxon>
        <taxon>Triticodae</taxon>
        <taxon>Triticeae</taxon>
        <taxon>Triticinae</taxon>
        <taxon>Aegilops</taxon>
    </lineage>
</organism>
<evidence type="ECO:0000313" key="2">
    <source>
        <dbReference type="Proteomes" id="UP000015105"/>
    </source>
</evidence>
<dbReference type="AlphaFoldDB" id="A0A453JI20"/>
<reference evidence="1" key="3">
    <citation type="journal article" date="2017" name="Nature">
        <title>Genome sequence of the progenitor of the wheat D genome Aegilops tauschii.</title>
        <authorList>
            <person name="Luo M.C."/>
            <person name="Gu Y.Q."/>
            <person name="Puiu D."/>
            <person name="Wang H."/>
            <person name="Twardziok S.O."/>
            <person name="Deal K.R."/>
            <person name="Huo N."/>
            <person name="Zhu T."/>
            <person name="Wang L."/>
            <person name="Wang Y."/>
            <person name="McGuire P.E."/>
            <person name="Liu S."/>
            <person name="Long H."/>
            <person name="Ramasamy R.K."/>
            <person name="Rodriguez J.C."/>
            <person name="Van S.L."/>
            <person name="Yuan L."/>
            <person name="Wang Z."/>
            <person name="Xia Z."/>
            <person name="Xiao L."/>
            <person name="Anderson O.D."/>
            <person name="Ouyang S."/>
            <person name="Liang Y."/>
            <person name="Zimin A.V."/>
            <person name="Pertea G."/>
            <person name="Qi P."/>
            <person name="Bennetzen J.L."/>
            <person name="Dai X."/>
            <person name="Dawson M.W."/>
            <person name="Muller H.G."/>
            <person name="Kugler K."/>
            <person name="Rivarola-Duarte L."/>
            <person name="Spannagl M."/>
            <person name="Mayer K.F.X."/>
            <person name="Lu F.H."/>
            <person name="Bevan M.W."/>
            <person name="Leroy P."/>
            <person name="Li P."/>
            <person name="You F.M."/>
            <person name="Sun Q."/>
            <person name="Liu Z."/>
            <person name="Lyons E."/>
            <person name="Wicker T."/>
            <person name="Salzberg S.L."/>
            <person name="Devos K.M."/>
            <person name="Dvorak J."/>
        </authorList>
    </citation>
    <scope>NUCLEOTIDE SEQUENCE [LARGE SCALE GENOMIC DNA]</scope>
    <source>
        <strain evidence="1">cv. AL8/78</strain>
    </source>
</reference>
<accession>A0A453JI20</accession>
<dbReference type="Gramene" id="AET5Gv20051300.15">
    <property type="protein sequence ID" value="AET5Gv20051300.15"/>
    <property type="gene ID" value="AET5Gv20051300"/>
</dbReference>
<sequence>MHTHLHLSPNLMQIGWPTSLPTSEKGSFTKSVLREKVDIYFYQPFFSSFTLCIII</sequence>
<proteinExistence type="predicted"/>
<dbReference type="EnsemblPlants" id="AET5Gv20051300.15">
    <property type="protein sequence ID" value="AET5Gv20051300.15"/>
    <property type="gene ID" value="AET5Gv20051300"/>
</dbReference>